<comment type="caution">
    <text evidence="3">The sequence shown here is derived from an EMBL/GenBank/DDBJ whole genome shotgun (WGS) entry which is preliminary data.</text>
</comment>
<name>A0ABW8YJX4_9SPHN</name>
<feature type="signal peptide" evidence="1">
    <location>
        <begin position="1"/>
        <end position="34"/>
    </location>
</feature>
<protein>
    <submittedName>
        <fullName evidence="3">DUF2147 domain-containing protein</fullName>
    </submittedName>
</protein>
<dbReference type="Pfam" id="PF09917">
    <property type="entry name" value="DUF2147"/>
    <property type="match status" value="1"/>
</dbReference>
<dbReference type="EMBL" id="JBELQC010000001">
    <property type="protein sequence ID" value="MFL9840192.1"/>
    <property type="molecule type" value="Genomic_DNA"/>
</dbReference>
<evidence type="ECO:0000313" key="3">
    <source>
        <dbReference type="EMBL" id="MFL9840192.1"/>
    </source>
</evidence>
<keyword evidence="1" id="KW-0732">Signal</keyword>
<feature type="domain" description="DUF2147" evidence="2">
    <location>
        <begin position="48"/>
        <end position="150"/>
    </location>
</feature>
<dbReference type="Gene3D" id="2.40.128.520">
    <property type="match status" value="1"/>
</dbReference>
<proteinExistence type="predicted"/>
<evidence type="ECO:0000256" key="1">
    <source>
        <dbReference type="SAM" id="SignalP"/>
    </source>
</evidence>
<dbReference type="PANTHER" id="PTHR36919:SF2">
    <property type="entry name" value="BLL6627 PROTEIN"/>
    <property type="match status" value="1"/>
</dbReference>
<evidence type="ECO:0000313" key="4">
    <source>
        <dbReference type="Proteomes" id="UP001629244"/>
    </source>
</evidence>
<organism evidence="3 4">
    <name type="scientific">Sphingomonas plantiphila</name>
    <dbReference type="NCBI Taxonomy" id="3163295"/>
    <lineage>
        <taxon>Bacteria</taxon>
        <taxon>Pseudomonadati</taxon>
        <taxon>Pseudomonadota</taxon>
        <taxon>Alphaproteobacteria</taxon>
        <taxon>Sphingomonadales</taxon>
        <taxon>Sphingomonadaceae</taxon>
        <taxon>Sphingomonas</taxon>
    </lineage>
</organism>
<accession>A0ABW8YJX4</accession>
<dbReference type="PANTHER" id="PTHR36919">
    <property type="entry name" value="BLR1215 PROTEIN"/>
    <property type="match status" value="1"/>
</dbReference>
<dbReference type="RefSeq" id="WP_408077140.1">
    <property type="nucleotide sequence ID" value="NZ_JBELQC010000001.1"/>
</dbReference>
<reference evidence="3 4" key="1">
    <citation type="submission" date="2024-06" db="EMBL/GenBank/DDBJ databases">
        <authorList>
            <person name="Kaempfer P."/>
            <person name="Viver T."/>
        </authorList>
    </citation>
    <scope>NUCLEOTIDE SEQUENCE [LARGE SCALE GENOMIC DNA]</scope>
    <source>
        <strain evidence="3 4">ST-64</strain>
    </source>
</reference>
<feature type="chain" id="PRO_5047424901" evidence="1">
    <location>
        <begin position="35"/>
        <end position="152"/>
    </location>
</feature>
<dbReference type="InterPro" id="IPR019223">
    <property type="entry name" value="DUF2147"/>
</dbReference>
<keyword evidence="4" id="KW-1185">Reference proteome</keyword>
<dbReference type="Proteomes" id="UP001629244">
    <property type="component" value="Unassembled WGS sequence"/>
</dbReference>
<evidence type="ECO:0000259" key="2">
    <source>
        <dbReference type="Pfam" id="PF09917"/>
    </source>
</evidence>
<sequence length="152" mass="16406">MQDKAQVRRTARPIRWLAALAGAAMAVTPLTATASGNGKGIAGLAQSEWRNPSNSVHIRLTPCGGDRMCGTVIWASEKAKADARKGGTDKLIGADLFREFRRVGPGQFKGRVFVPDMNRTFSGHMRIEGDAMIGKGCVLGFICKSQTWTRIS</sequence>
<gene>
    <name evidence="3" type="ORF">ABS767_04385</name>
</gene>